<name>A0ABW9KHJ1_9BACT</name>
<feature type="domain" description="ABC transmembrane type-1" evidence="8">
    <location>
        <begin position="65"/>
        <end position="276"/>
    </location>
</feature>
<evidence type="ECO:0000313" key="9">
    <source>
        <dbReference type="EMBL" id="MFN2974411.1"/>
    </source>
</evidence>
<keyword evidence="3" id="KW-1003">Cell membrane</keyword>
<keyword evidence="6 7" id="KW-0472">Membrane</keyword>
<comment type="similarity">
    <text evidence="7">Belongs to the binding-protein-dependent transport system permease family.</text>
</comment>
<dbReference type="EMBL" id="JBJYXY010000001">
    <property type="protein sequence ID" value="MFN2974411.1"/>
    <property type="molecule type" value="Genomic_DNA"/>
</dbReference>
<dbReference type="Proteomes" id="UP001634747">
    <property type="component" value="Unassembled WGS sequence"/>
</dbReference>
<dbReference type="InterPro" id="IPR000515">
    <property type="entry name" value="MetI-like"/>
</dbReference>
<dbReference type="SUPFAM" id="SSF160964">
    <property type="entry name" value="MalF N-terminal region-like"/>
    <property type="match status" value="1"/>
</dbReference>
<feature type="transmembrane region" description="Helical" evidence="7">
    <location>
        <begin position="149"/>
        <end position="170"/>
    </location>
</feature>
<feature type="transmembrane region" description="Helical" evidence="7">
    <location>
        <begin position="69"/>
        <end position="90"/>
    </location>
</feature>
<dbReference type="PROSITE" id="PS50928">
    <property type="entry name" value="ABC_TM1"/>
    <property type="match status" value="1"/>
</dbReference>
<evidence type="ECO:0000256" key="6">
    <source>
        <dbReference type="ARBA" id="ARBA00023136"/>
    </source>
</evidence>
<feature type="transmembrane region" description="Helical" evidence="7">
    <location>
        <begin position="255"/>
        <end position="275"/>
    </location>
</feature>
<keyword evidence="5 7" id="KW-1133">Transmembrane helix</keyword>
<evidence type="ECO:0000256" key="5">
    <source>
        <dbReference type="ARBA" id="ARBA00022989"/>
    </source>
</evidence>
<dbReference type="RefSeq" id="WP_263414025.1">
    <property type="nucleotide sequence ID" value="NZ_BAABBH010000001.1"/>
</dbReference>
<evidence type="ECO:0000256" key="3">
    <source>
        <dbReference type="ARBA" id="ARBA00022475"/>
    </source>
</evidence>
<keyword evidence="10" id="KW-1185">Reference proteome</keyword>
<evidence type="ECO:0000313" key="10">
    <source>
        <dbReference type="Proteomes" id="UP001634747"/>
    </source>
</evidence>
<dbReference type="InterPro" id="IPR051393">
    <property type="entry name" value="ABC_transporter_permease"/>
</dbReference>
<feature type="transmembrane region" description="Helical" evidence="7">
    <location>
        <begin position="208"/>
        <end position="229"/>
    </location>
</feature>
<comment type="caution">
    <text evidence="9">The sequence shown here is derived from an EMBL/GenBank/DDBJ whole genome shotgun (WGS) entry which is preliminary data.</text>
</comment>
<evidence type="ECO:0000256" key="1">
    <source>
        <dbReference type="ARBA" id="ARBA00004651"/>
    </source>
</evidence>
<evidence type="ECO:0000259" key="8">
    <source>
        <dbReference type="PROSITE" id="PS50928"/>
    </source>
</evidence>
<dbReference type="CDD" id="cd06261">
    <property type="entry name" value="TM_PBP2"/>
    <property type="match status" value="1"/>
</dbReference>
<gene>
    <name evidence="9" type="ORF">ACK2TP_01415</name>
</gene>
<dbReference type="Pfam" id="PF00528">
    <property type="entry name" value="BPD_transp_1"/>
    <property type="match status" value="1"/>
</dbReference>
<comment type="subcellular location">
    <subcellularLocation>
        <location evidence="1 7">Cell membrane</location>
        <topology evidence="1 7">Multi-pass membrane protein</topology>
    </subcellularLocation>
</comment>
<dbReference type="Gene3D" id="1.10.3720.10">
    <property type="entry name" value="MetI-like"/>
    <property type="match status" value="1"/>
</dbReference>
<proteinExistence type="inferred from homology"/>
<evidence type="ECO:0000256" key="2">
    <source>
        <dbReference type="ARBA" id="ARBA00022448"/>
    </source>
</evidence>
<dbReference type="PANTHER" id="PTHR30193:SF37">
    <property type="entry name" value="INNER MEMBRANE ABC TRANSPORTER PERMEASE PROTEIN YCJO"/>
    <property type="match status" value="1"/>
</dbReference>
<reference evidence="9 10" key="1">
    <citation type="submission" date="2024-12" db="EMBL/GenBank/DDBJ databases">
        <authorList>
            <person name="Lee Y."/>
        </authorList>
    </citation>
    <scope>NUCLEOTIDE SEQUENCE [LARGE SCALE GENOMIC DNA]</scope>
    <source>
        <strain evidence="9 10">03SUJ4</strain>
    </source>
</reference>
<evidence type="ECO:0000256" key="7">
    <source>
        <dbReference type="RuleBase" id="RU363032"/>
    </source>
</evidence>
<evidence type="ECO:0000256" key="4">
    <source>
        <dbReference type="ARBA" id="ARBA00022692"/>
    </source>
</evidence>
<feature type="transmembrane region" description="Helical" evidence="7">
    <location>
        <begin position="97"/>
        <end position="116"/>
    </location>
</feature>
<organism evidence="9 10">
    <name type="scientific">Terriglobus aquaticus</name>
    <dbReference type="NCBI Taxonomy" id="940139"/>
    <lineage>
        <taxon>Bacteria</taxon>
        <taxon>Pseudomonadati</taxon>
        <taxon>Acidobacteriota</taxon>
        <taxon>Terriglobia</taxon>
        <taxon>Terriglobales</taxon>
        <taxon>Acidobacteriaceae</taxon>
        <taxon>Terriglobus</taxon>
    </lineage>
</organism>
<keyword evidence="4 7" id="KW-0812">Transmembrane</keyword>
<dbReference type="PANTHER" id="PTHR30193">
    <property type="entry name" value="ABC TRANSPORTER PERMEASE PROTEIN"/>
    <property type="match status" value="1"/>
</dbReference>
<accession>A0ABW9KHJ1</accession>
<keyword evidence="2 7" id="KW-0813">Transport</keyword>
<sequence>MRNRLTPYLFLSPALLYAAIFFLLPLGLALTLAFTNFQAFAPHHFVGLHNFSYLLTRDPFFLTTVRNTLVFAVGSLALAIPLSLLVAYTISRSRFKAFWRCIFWLPMATNVVAVAFEWKFLLDGPTGLVNHLLDLLHLPGPGWLSNPHLALLSVILVFVWMTLGSNMLLLSAGLESLDESTFEAARIDGANAVQIFTRIALPLLRPTLLFVMTTDLIIGLSSFPLMLVMTEGGPAQSTTVTALYMYQMAFTDLRLGRASAAAFILFLLIFAITMVQLRLLRKGGLEGYA</sequence>
<protein>
    <submittedName>
        <fullName evidence="9">Carbohydrate ABC transporter permease</fullName>
    </submittedName>
</protein>
<dbReference type="InterPro" id="IPR035906">
    <property type="entry name" value="MetI-like_sf"/>
</dbReference>
<dbReference type="SUPFAM" id="SSF161098">
    <property type="entry name" value="MetI-like"/>
    <property type="match status" value="1"/>
</dbReference>